<dbReference type="PROSITE" id="PS50097">
    <property type="entry name" value="BTB"/>
    <property type="match status" value="1"/>
</dbReference>
<dbReference type="InterPro" id="IPR011989">
    <property type="entry name" value="ARM-like"/>
</dbReference>
<dbReference type="SMART" id="SM00185">
    <property type="entry name" value="ARM"/>
    <property type="match status" value="8"/>
</dbReference>
<dbReference type="Proteomes" id="UP001149090">
    <property type="component" value="Unassembled WGS sequence"/>
</dbReference>
<keyword evidence="6" id="KW-1185">Reference proteome</keyword>
<dbReference type="InterPro" id="IPR000225">
    <property type="entry name" value="Armadillo"/>
</dbReference>
<feature type="repeat" description="RCC1" evidence="2">
    <location>
        <begin position="769"/>
        <end position="820"/>
    </location>
</feature>
<feature type="domain" description="BTB" evidence="4">
    <location>
        <begin position="988"/>
        <end position="1055"/>
    </location>
</feature>
<dbReference type="SUPFAM" id="SSF48371">
    <property type="entry name" value="ARM repeat"/>
    <property type="match status" value="1"/>
</dbReference>
<dbReference type="InterPro" id="IPR000408">
    <property type="entry name" value="Reg_chr_condens"/>
</dbReference>
<evidence type="ECO:0000313" key="6">
    <source>
        <dbReference type="Proteomes" id="UP001149090"/>
    </source>
</evidence>
<proteinExistence type="predicted"/>
<gene>
    <name evidence="5" type="ORF">M0811_12036</name>
</gene>
<name>A0A9Q0R7R7_ANAIG</name>
<dbReference type="PROSITE" id="PS50012">
    <property type="entry name" value="RCC1_3"/>
    <property type="match status" value="2"/>
</dbReference>
<evidence type="ECO:0000259" key="4">
    <source>
        <dbReference type="PROSITE" id="PS50097"/>
    </source>
</evidence>
<dbReference type="PANTHER" id="PTHR22895">
    <property type="entry name" value="ARMADILLO REPEAT-CONTAINING PROTEIN 6"/>
    <property type="match status" value="1"/>
</dbReference>
<dbReference type="SUPFAM" id="SSF50985">
    <property type="entry name" value="RCC1/BLIP-II"/>
    <property type="match status" value="1"/>
</dbReference>
<dbReference type="PRINTS" id="PR00633">
    <property type="entry name" value="RCCNDNSATION"/>
</dbReference>
<keyword evidence="1" id="KW-0677">Repeat</keyword>
<dbReference type="Gene3D" id="1.25.10.10">
    <property type="entry name" value="Leucine-rich Repeat Variant"/>
    <property type="match status" value="2"/>
</dbReference>
<evidence type="ECO:0000256" key="2">
    <source>
        <dbReference type="PROSITE-ProRule" id="PRU00235"/>
    </source>
</evidence>
<evidence type="ECO:0000313" key="5">
    <source>
        <dbReference type="EMBL" id="KAJ5068999.1"/>
    </source>
</evidence>
<dbReference type="EMBL" id="JAPDFW010000110">
    <property type="protein sequence ID" value="KAJ5068999.1"/>
    <property type="molecule type" value="Genomic_DNA"/>
</dbReference>
<dbReference type="Pfam" id="PF00651">
    <property type="entry name" value="BTB"/>
    <property type="match status" value="1"/>
</dbReference>
<dbReference type="InterPro" id="IPR009091">
    <property type="entry name" value="RCC1/BLIP-II"/>
</dbReference>
<sequence>MEHKKEQKQILLQKINEMKQFPQNEEIQQNGSIFIRNFVKEFGIDNLKETSRIQIFFESIKNFPQNKIIQENCIFIISKINFEKETQDQIRNTNGIDLIIKAMNNFIENEDIQKSGCGALWNISLRNQKNREQIRILNGIKAITQAMKNFPNNEDIQKEGSESLWCIAVNSEKNKDEIRNTNGIDLIIEAMNNFIENEDIQENGCGALWTIAVNNQENREQIRILNGIEAIIQAMKKFSENKDIQYQGCGALWNISVENTDNKDKIRELEGINYIIKAMEKFPKKKKIQENGCGALWNISPNRKNKIEIRKLNGIKVIIKAMEEFPNHEIIQENGCGALWTLASSEKDNKKEIGKSNGIKAIIEAMDKFIDKKDIQENGCGALWDIIADNKSNEIIFTELNGIKTILNAINQFKMNTNLILNSAKILHLLSSSNNRNRIIIKKLKGLEILNDIPSCFEKDIEIKNKIDDILSNLLLNSDNLFAISRNKGIQQTGVVVRQFSGNSSINLFSSNSIDLGKIKNNEVWFFNFEQFDIFNQNSNKQIKMNPIKIPIPENYELVQQISTGNYSTIFLFENGDAIEHLGDLNQDPQPIPIFDIRKVSVGEQNEAVLTPDGVAYAKGYDINSEKNEFTNISELIDNQDDKVIEDIISNFKTVYLLTSNQNAYGIGSNEYGQLGLDPKKIEEAKSPILMMQTISKIFSGSCSFCVFLLNLNQDLFGCGNNDYGQLGLGKIQKAQELTQIQNIPKGKIIDIQAGWYHSIMLIKENKKTTLYSCGDYHYNGLGKKENTYEFTEIKSPLFEDDNILDISCGNDHTLILTSSGKLIGLANNLYLSEFSNLLLSKPIEIELPKLSFDISNYRICSGYKNSLFYSKFFSTLEDDLLKLFRRKEFCDISFITKDGGIIGAHKFILETRIGQGDQIEEFREYISQTSTKDAIWIFETIYSNKKNLTESEKEIKLIFNLNITIEESIKDIFYLKEDQKEEKDKVKNFIIQKNEKQFRFPKLLLIARSELYRGMFLSVKDDESNKVTDYSELSEQAFEILEYWIYSNEIKEEITITRKIIEELGTGMDYFQLNESHPNLVDLLMEKFQEQEKKK</sequence>
<evidence type="ECO:0000256" key="1">
    <source>
        <dbReference type="ARBA" id="ARBA00022737"/>
    </source>
</evidence>
<comment type="caution">
    <text evidence="5">The sequence shown here is derived from an EMBL/GenBank/DDBJ whole genome shotgun (WGS) entry which is preliminary data.</text>
</comment>
<dbReference type="PROSITE" id="PS50176">
    <property type="entry name" value="ARM_REPEAT"/>
    <property type="match status" value="2"/>
</dbReference>
<dbReference type="InterPro" id="IPR056597">
    <property type="entry name" value="ARM_LRRK2"/>
</dbReference>
<feature type="repeat" description="RCC1" evidence="2">
    <location>
        <begin position="714"/>
        <end position="765"/>
    </location>
</feature>
<accession>A0A9Q0R7R7</accession>
<dbReference type="Pfam" id="PF00415">
    <property type="entry name" value="RCC1"/>
    <property type="match status" value="1"/>
</dbReference>
<dbReference type="Pfam" id="PF23744">
    <property type="entry name" value="ARM_LRRK2"/>
    <property type="match status" value="3"/>
</dbReference>
<feature type="repeat" description="ARM" evidence="3">
    <location>
        <begin position="226"/>
        <end position="263"/>
    </location>
</feature>
<protein>
    <submittedName>
        <fullName evidence="5">Protein aardvark</fullName>
    </submittedName>
</protein>
<dbReference type="OrthoDB" id="7537227at2759"/>
<dbReference type="CDD" id="cd18186">
    <property type="entry name" value="BTB_POZ_ZBTB_KLHL-like"/>
    <property type="match status" value="1"/>
</dbReference>
<dbReference type="AlphaFoldDB" id="A0A9Q0R7R7"/>
<evidence type="ECO:0000256" key="3">
    <source>
        <dbReference type="PROSITE-ProRule" id="PRU00259"/>
    </source>
</evidence>
<organism evidence="5 6">
    <name type="scientific">Anaeramoeba ignava</name>
    <name type="common">Anaerobic marine amoeba</name>
    <dbReference type="NCBI Taxonomy" id="1746090"/>
    <lineage>
        <taxon>Eukaryota</taxon>
        <taxon>Metamonada</taxon>
        <taxon>Anaeramoebidae</taxon>
        <taxon>Anaeramoeba</taxon>
    </lineage>
</organism>
<dbReference type="Gene3D" id="3.30.710.10">
    <property type="entry name" value="Potassium Channel Kv1.1, Chain A"/>
    <property type="match status" value="2"/>
</dbReference>
<dbReference type="InterPro" id="IPR016024">
    <property type="entry name" value="ARM-type_fold"/>
</dbReference>
<feature type="repeat" description="ARM" evidence="3">
    <location>
        <begin position="94"/>
        <end position="131"/>
    </location>
</feature>
<dbReference type="InterPro" id="IPR011333">
    <property type="entry name" value="SKP1/BTB/POZ_sf"/>
</dbReference>
<dbReference type="Gene3D" id="2.130.10.30">
    <property type="entry name" value="Regulator of chromosome condensation 1/beta-lactamase-inhibitor protein II"/>
    <property type="match status" value="1"/>
</dbReference>
<dbReference type="InterPro" id="IPR000210">
    <property type="entry name" value="BTB/POZ_dom"/>
</dbReference>
<dbReference type="PANTHER" id="PTHR22895:SF0">
    <property type="entry name" value="ARMADILLO REPEAT-CONTAINING PROTEIN 6"/>
    <property type="match status" value="1"/>
</dbReference>
<reference evidence="5" key="1">
    <citation type="submission" date="2022-10" db="EMBL/GenBank/DDBJ databases">
        <title>Novel sulphate-reducing endosymbionts in the free-living metamonad Anaeramoeba.</title>
        <authorList>
            <person name="Jerlstrom-Hultqvist J."/>
            <person name="Cepicka I."/>
            <person name="Gallot-Lavallee L."/>
            <person name="Salas-Leiva D."/>
            <person name="Curtis B.A."/>
            <person name="Zahonova K."/>
            <person name="Pipaliya S."/>
            <person name="Dacks J."/>
            <person name="Roger A.J."/>
        </authorList>
    </citation>
    <scope>NUCLEOTIDE SEQUENCE</scope>
    <source>
        <strain evidence="5">BMAN</strain>
    </source>
</reference>